<comment type="caution">
    <text evidence="1">The sequence shown here is derived from an EMBL/GenBank/DDBJ whole genome shotgun (WGS) entry which is preliminary data.</text>
</comment>
<evidence type="ECO:0000313" key="1">
    <source>
        <dbReference type="EMBL" id="CAG9946188.1"/>
    </source>
</evidence>
<evidence type="ECO:0000313" key="2">
    <source>
        <dbReference type="Proteomes" id="UP000836387"/>
    </source>
</evidence>
<dbReference type="Proteomes" id="UP000836387">
    <property type="component" value="Unassembled WGS sequence"/>
</dbReference>
<name>A0ACA9U029_BIOOC</name>
<dbReference type="EMBL" id="CADEHS020000010">
    <property type="protein sequence ID" value="CAG9946188.1"/>
    <property type="molecule type" value="Genomic_DNA"/>
</dbReference>
<protein>
    <submittedName>
        <fullName evidence="1">Uncharacterized protein</fullName>
    </submittedName>
</protein>
<accession>A0ACA9U029</accession>
<keyword evidence="2" id="KW-1185">Reference proteome</keyword>
<organism evidence="1 2">
    <name type="scientific">Clonostachys rosea f. rosea IK726</name>
    <dbReference type="NCBI Taxonomy" id="1349383"/>
    <lineage>
        <taxon>Eukaryota</taxon>
        <taxon>Fungi</taxon>
        <taxon>Dikarya</taxon>
        <taxon>Ascomycota</taxon>
        <taxon>Pezizomycotina</taxon>
        <taxon>Sordariomycetes</taxon>
        <taxon>Hypocreomycetidae</taxon>
        <taxon>Hypocreales</taxon>
        <taxon>Bionectriaceae</taxon>
        <taxon>Clonostachys</taxon>
    </lineage>
</organism>
<sequence length="152" mass="16570">MPATLKVMAKNAKNKAARTSHAKSLIQNQMHRNPFSMQHKSGDKGSAHCGSVAVSIVGIVFGSAIVIVVCSFIYCLIRRQLNLRDKYARCNGNCECEGASRPPPTRVPRRSAPAPEQDDAVAGPSVDPPPYLGDQNEERHGLMNHNDYNKST</sequence>
<proteinExistence type="predicted"/>
<reference evidence="1" key="2">
    <citation type="submission" date="2021-10" db="EMBL/GenBank/DDBJ databases">
        <authorList>
            <person name="Piombo E."/>
        </authorList>
    </citation>
    <scope>NUCLEOTIDE SEQUENCE</scope>
</reference>
<gene>
    <name evidence="1" type="ORF">CRV2_00005068</name>
</gene>
<reference evidence="1" key="1">
    <citation type="submission" date="2020-04" db="EMBL/GenBank/DDBJ databases">
        <authorList>
            <person name="Broberg M."/>
        </authorList>
    </citation>
    <scope>NUCLEOTIDE SEQUENCE</scope>
</reference>